<gene>
    <name evidence="1" type="ORF">V6N12_073846</name>
</gene>
<evidence type="ECO:0000313" key="2">
    <source>
        <dbReference type="Proteomes" id="UP001472677"/>
    </source>
</evidence>
<dbReference type="EMBL" id="JBBPBM010000163">
    <property type="protein sequence ID" value="KAK8502796.1"/>
    <property type="molecule type" value="Genomic_DNA"/>
</dbReference>
<proteinExistence type="predicted"/>
<accession>A0ABR2B7B6</accession>
<organism evidence="1 2">
    <name type="scientific">Hibiscus sabdariffa</name>
    <name type="common">roselle</name>
    <dbReference type="NCBI Taxonomy" id="183260"/>
    <lineage>
        <taxon>Eukaryota</taxon>
        <taxon>Viridiplantae</taxon>
        <taxon>Streptophyta</taxon>
        <taxon>Embryophyta</taxon>
        <taxon>Tracheophyta</taxon>
        <taxon>Spermatophyta</taxon>
        <taxon>Magnoliopsida</taxon>
        <taxon>eudicotyledons</taxon>
        <taxon>Gunneridae</taxon>
        <taxon>Pentapetalae</taxon>
        <taxon>rosids</taxon>
        <taxon>malvids</taxon>
        <taxon>Malvales</taxon>
        <taxon>Malvaceae</taxon>
        <taxon>Malvoideae</taxon>
        <taxon>Hibiscus</taxon>
    </lineage>
</organism>
<keyword evidence="2" id="KW-1185">Reference proteome</keyword>
<evidence type="ECO:0000313" key="1">
    <source>
        <dbReference type="EMBL" id="KAK8502796.1"/>
    </source>
</evidence>
<dbReference type="Proteomes" id="UP001472677">
    <property type="component" value="Unassembled WGS sequence"/>
</dbReference>
<comment type="caution">
    <text evidence="1">The sequence shown here is derived from an EMBL/GenBank/DDBJ whole genome shotgun (WGS) entry which is preliminary data.</text>
</comment>
<sequence>MIRNVLGQHPLLRKPQFALRAIPNFVTLSMAVFDVITKPSLPLEVISAETTKSAYVGVPPQCILEL</sequence>
<protein>
    <submittedName>
        <fullName evidence="1">Uncharacterized protein</fullName>
    </submittedName>
</protein>
<reference evidence="1 2" key="1">
    <citation type="journal article" date="2024" name="G3 (Bethesda)">
        <title>Genome assembly of Hibiscus sabdariffa L. provides insights into metabolisms of medicinal natural products.</title>
        <authorList>
            <person name="Kim T."/>
        </authorList>
    </citation>
    <scope>NUCLEOTIDE SEQUENCE [LARGE SCALE GENOMIC DNA]</scope>
    <source>
        <strain evidence="1">TK-2024</strain>
        <tissue evidence="1">Old leaves</tissue>
    </source>
</reference>
<name>A0ABR2B7B6_9ROSI</name>